<feature type="region of interest" description="Disordered" evidence="1">
    <location>
        <begin position="302"/>
        <end position="349"/>
    </location>
</feature>
<evidence type="ECO:0000259" key="3">
    <source>
        <dbReference type="PROSITE" id="PS51444"/>
    </source>
</evidence>
<dbReference type="InterPro" id="IPR042201">
    <property type="entry name" value="FH2_Formin_sf"/>
</dbReference>
<name>V4AX89_LOTGI</name>
<evidence type="ECO:0008006" key="6">
    <source>
        <dbReference type="Google" id="ProtNLM"/>
    </source>
</evidence>
<dbReference type="CTD" id="20237919"/>
<protein>
    <recommendedName>
        <fullName evidence="6">FH2 domain-containing protein</fullName>
    </recommendedName>
</protein>
<accession>V4AX89</accession>
<dbReference type="SUPFAM" id="SSF50729">
    <property type="entry name" value="PH domain-like"/>
    <property type="match status" value="1"/>
</dbReference>
<dbReference type="InterPro" id="IPR015425">
    <property type="entry name" value="FH2_Formin"/>
</dbReference>
<dbReference type="InterPro" id="IPR011993">
    <property type="entry name" value="PH-like_dom_sf"/>
</dbReference>
<feature type="domain" description="FH2" evidence="3">
    <location>
        <begin position="465"/>
        <end position="841"/>
    </location>
</feature>
<dbReference type="OMA" id="DKLCSEW"/>
<dbReference type="STRING" id="225164.V4AX89"/>
<feature type="region of interest" description="Disordered" evidence="1">
    <location>
        <begin position="247"/>
        <end position="287"/>
    </location>
</feature>
<evidence type="ECO:0000313" key="5">
    <source>
        <dbReference type="Proteomes" id="UP000030746"/>
    </source>
</evidence>
<reference evidence="4 5" key="1">
    <citation type="journal article" date="2013" name="Nature">
        <title>Insights into bilaterian evolution from three spiralian genomes.</title>
        <authorList>
            <person name="Simakov O."/>
            <person name="Marletaz F."/>
            <person name="Cho S.J."/>
            <person name="Edsinger-Gonzales E."/>
            <person name="Havlak P."/>
            <person name="Hellsten U."/>
            <person name="Kuo D.H."/>
            <person name="Larsson T."/>
            <person name="Lv J."/>
            <person name="Arendt D."/>
            <person name="Savage R."/>
            <person name="Osoegawa K."/>
            <person name="de Jong P."/>
            <person name="Grimwood J."/>
            <person name="Chapman J.A."/>
            <person name="Shapiro H."/>
            <person name="Aerts A."/>
            <person name="Otillar R.P."/>
            <person name="Terry A.Y."/>
            <person name="Boore J.L."/>
            <person name="Grigoriev I.V."/>
            <person name="Lindberg D.R."/>
            <person name="Seaver E.C."/>
            <person name="Weisblat D.A."/>
            <person name="Putnam N.H."/>
            <person name="Rokhsar D.S."/>
        </authorList>
    </citation>
    <scope>NUCLEOTIDE SEQUENCE [LARGE SCALE GENOMIC DNA]</scope>
</reference>
<dbReference type="Proteomes" id="UP000030746">
    <property type="component" value="Unassembled WGS sequence"/>
</dbReference>
<evidence type="ECO:0000259" key="2">
    <source>
        <dbReference type="PROSITE" id="PS50003"/>
    </source>
</evidence>
<keyword evidence="5" id="KW-1185">Reference proteome</keyword>
<dbReference type="InterPro" id="IPR001849">
    <property type="entry name" value="PH_domain"/>
</dbReference>
<feature type="compositionally biased region" description="Pro residues" evidence="1">
    <location>
        <begin position="428"/>
        <end position="455"/>
    </location>
</feature>
<dbReference type="PROSITE" id="PS51444">
    <property type="entry name" value="FH2"/>
    <property type="match status" value="1"/>
</dbReference>
<sequence length="841" mass="94754">MSSFSPMIEKIHNFGIYMKKGKRAILQLDFPGRSFNIIQRGHIKKNFRFENLVHFDSAEDLHIILTVGETDLEFQADNSEEKYTICRLLSLVIDLSPHEYANLGLPSLTKDKSSGVSVLPPVSLRQEKILREGVLEKKGNTTITTWNKRRVKISAGEFSYYKPGDELALNIVQIWDGATHIKRIGNNSFNVVIRDSRTYSFRCLSESKSKSVEEERDEWVKDFEKAIRTRRNTLVYIDDNLLSSNQHKSDEFSYPPTLESTPSSELTRVENSQDFSTKQYEQNRKPEITAHLSVSVSYVSDKCHDSDRKSPMPPLSSTTTTQTSLSSKVPIHVPSPSRVIPKPPTMSPDPIYSLQTSVTNDASSPPPPDMVKPFQNTAVVKPYAVSDVSGEAMTGEQPSVANARAMFEEKSKKMAEEEISPRERKRVPTPPEPPPMDLIPDDNIPPPAGPPPPPPPLLNVKKAGVKLSVLPSTKLKPAHWTKISKSAASNSIWKDMRDVTKKLNLATLEDQFAMKEKDDRRLSKEIPDSGKATPMLDQKRAHVLGIIVNSMKIAGHINMLDIISTITETETFPSETLSTIRSCQPTDDDIEMYKAYKGSKDDLNSVDKFMMELCEVPKIDLRLELLQIIWEFPKTFEEVQEEVDDIWQACDEIVGCTKLVNVLEYLLAIGNLLNAKWSSGYGVPGFEITSIDKIIEVKGKNNTTVLNYLITTLKKNDPELLDWSSTLSHVSISSEYSVKAIGAELEVMKNDLMKVKKHMKVLKPLLTSKSDKKFQTDVHAFVNENEKKLDKLDAKSHQLANKYIRALELFGEKSDKPSDVFFGCIQNFMESFQQARGKGNR</sequence>
<proteinExistence type="predicted"/>
<dbReference type="InterPro" id="IPR051425">
    <property type="entry name" value="Formin_Homology"/>
</dbReference>
<feature type="compositionally biased region" description="Low complexity" evidence="1">
    <location>
        <begin position="315"/>
        <end position="327"/>
    </location>
</feature>
<dbReference type="PANTHER" id="PTHR45725:SF10">
    <property type="entry name" value="FH2 DOMAIN-CONTAINING PROTEIN"/>
    <property type="match status" value="1"/>
</dbReference>
<evidence type="ECO:0000256" key="1">
    <source>
        <dbReference type="SAM" id="MobiDB-lite"/>
    </source>
</evidence>
<dbReference type="Gene3D" id="1.20.58.2220">
    <property type="entry name" value="Formin, FH2 domain"/>
    <property type="match status" value="1"/>
</dbReference>
<evidence type="ECO:0000313" key="4">
    <source>
        <dbReference type="EMBL" id="ESO98181.1"/>
    </source>
</evidence>
<dbReference type="PANTHER" id="PTHR45725">
    <property type="entry name" value="FORMIN HOMOLOGY 2 FAMILY MEMBER"/>
    <property type="match status" value="1"/>
</dbReference>
<feature type="domain" description="PH" evidence="2">
    <location>
        <begin position="128"/>
        <end position="228"/>
    </location>
</feature>
<feature type="compositionally biased region" description="Polar residues" evidence="1">
    <location>
        <begin position="258"/>
        <end position="280"/>
    </location>
</feature>
<dbReference type="AlphaFoldDB" id="V4AX89"/>
<organism evidence="4 5">
    <name type="scientific">Lottia gigantea</name>
    <name type="common">Giant owl limpet</name>
    <dbReference type="NCBI Taxonomy" id="225164"/>
    <lineage>
        <taxon>Eukaryota</taxon>
        <taxon>Metazoa</taxon>
        <taxon>Spiralia</taxon>
        <taxon>Lophotrochozoa</taxon>
        <taxon>Mollusca</taxon>
        <taxon>Gastropoda</taxon>
        <taxon>Patellogastropoda</taxon>
        <taxon>Lottioidea</taxon>
        <taxon>Lottiidae</taxon>
        <taxon>Lottia</taxon>
    </lineage>
</organism>
<feature type="region of interest" description="Disordered" evidence="1">
    <location>
        <begin position="412"/>
        <end position="455"/>
    </location>
</feature>
<feature type="compositionally biased region" description="Basic and acidic residues" evidence="1">
    <location>
        <begin position="412"/>
        <end position="422"/>
    </location>
</feature>
<dbReference type="RefSeq" id="XP_009050890.1">
    <property type="nucleotide sequence ID" value="XM_009052642.1"/>
</dbReference>
<gene>
    <name evidence="4" type="ORF">LOTGIDRAFT_158968</name>
</gene>
<dbReference type="HOGENOM" id="CLU_338391_0_0_1"/>
<dbReference type="Pfam" id="PF02181">
    <property type="entry name" value="FH2"/>
    <property type="match status" value="1"/>
</dbReference>
<dbReference type="EMBL" id="KB201262">
    <property type="protein sequence ID" value="ESO98181.1"/>
    <property type="molecule type" value="Genomic_DNA"/>
</dbReference>
<dbReference type="KEGG" id="lgi:LOTGIDRAFT_158968"/>
<dbReference type="GeneID" id="20237919"/>
<dbReference type="OrthoDB" id="410721at2759"/>
<dbReference type="SMART" id="SM00498">
    <property type="entry name" value="FH2"/>
    <property type="match status" value="1"/>
</dbReference>
<dbReference type="Gene3D" id="2.30.29.30">
    <property type="entry name" value="Pleckstrin-homology domain (PH domain)/Phosphotyrosine-binding domain (PTB)"/>
    <property type="match status" value="1"/>
</dbReference>
<dbReference type="SUPFAM" id="SSF101447">
    <property type="entry name" value="Formin homology 2 domain (FH2 domain)"/>
    <property type="match status" value="1"/>
</dbReference>
<dbReference type="PROSITE" id="PS50003">
    <property type="entry name" value="PH_DOMAIN"/>
    <property type="match status" value="1"/>
</dbReference>
<dbReference type="CDD" id="cd00821">
    <property type="entry name" value="PH"/>
    <property type="match status" value="1"/>
</dbReference>